<dbReference type="InterPro" id="IPR009038">
    <property type="entry name" value="GOLD_dom"/>
</dbReference>
<evidence type="ECO:0000256" key="9">
    <source>
        <dbReference type="SAM" id="SignalP"/>
    </source>
</evidence>
<dbReference type="SMART" id="SM01190">
    <property type="entry name" value="EMP24_GP25L"/>
    <property type="match status" value="1"/>
</dbReference>
<evidence type="ECO:0000256" key="4">
    <source>
        <dbReference type="ARBA" id="ARBA00022729"/>
    </source>
</evidence>
<evidence type="ECO:0000256" key="1">
    <source>
        <dbReference type="ARBA" id="ARBA00004479"/>
    </source>
</evidence>
<proteinExistence type="inferred from homology"/>
<dbReference type="PANTHER" id="PTHR22811">
    <property type="entry name" value="TRANSMEMBRANE EMP24 DOMAIN-CONTAINING PROTEIN"/>
    <property type="match status" value="1"/>
</dbReference>
<evidence type="ECO:0000256" key="5">
    <source>
        <dbReference type="ARBA" id="ARBA00022989"/>
    </source>
</evidence>
<protein>
    <submittedName>
        <fullName evidence="11">Emp24/gp25L/p24 family protein</fullName>
    </submittedName>
</protein>
<dbReference type="GeneID" id="17090535"/>
<comment type="similarity">
    <text evidence="2 7">Belongs to the EMP24/GP25L family.</text>
</comment>
<feature type="signal peptide" evidence="9">
    <location>
        <begin position="1"/>
        <end position="28"/>
    </location>
</feature>
<keyword evidence="12" id="KW-1185">Reference proteome</keyword>
<dbReference type="Gramene" id="EME31926">
    <property type="protein sequence ID" value="EME31926"/>
    <property type="gene ID" value="Gasu_09910"/>
</dbReference>
<keyword evidence="6 8" id="KW-0472">Membrane</keyword>
<feature type="domain" description="GOLD" evidence="10">
    <location>
        <begin position="38"/>
        <end position="144"/>
    </location>
</feature>
<dbReference type="Pfam" id="PF01105">
    <property type="entry name" value="EMP24_GP25L"/>
    <property type="match status" value="1"/>
</dbReference>
<dbReference type="eggNOG" id="KOG1691">
    <property type="taxonomic scope" value="Eukaryota"/>
</dbReference>
<dbReference type="OMA" id="GATCAWQ"/>
<organism evidence="11 12">
    <name type="scientific">Galdieria sulphuraria</name>
    <name type="common">Red alga</name>
    <dbReference type="NCBI Taxonomy" id="130081"/>
    <lineage>
        <taxon>Eukaryota</taxon>
        <taxon>Rhodophyta</taxon>
        <taxon>Bangiophyceae</taxon>
        <taxon>Galdieriales</taxon>
        <taxon>Galdieriaceae</taxon>
        <taxon>Galdieria</taxon>
    </lineage>
</organism>
<evidence type="ECO:0000256" key="3">
    <source>
        <dbReference type="ARBA" id="ARBA00022692"/>
    </source>
</evidence>
<evidence type="ECO:0000256" key="6">
    <source>
        <dbReference type="ARBA" id="ARBA00023136"/>
    </source>
</evidence>
<name>M2W7W9_GALSU</name>
<evidence type="ECO:0000256" key="8">
    <source>
        <dbReference type="SAM" id="Phobius"/>
    </source>
</evidence>
<evidence type="ECO:0000313" key="11">
    <source>
        <dbReference type="EMBL" id="EME31926.1"/>
    </source>
</evidence>
<dbReference type="RefSeq" id="XP_005708446.1">
    <property type="nucleotide sequence ID" value="XM_005708389.1"/>
</dbReference>
<feature type="chain" id="PRO_5004028446" evidence="9">
    <location>
        <begin position="29"/>
        <end position="234"/>
    </location>
</feature>
<dbReference type="InterPro" id="IPR015720">
    <property type="entry name" value="Emp24-like"/>
</dbReference>
<evidence type="ECO:0000313" key="12">
    <source>
        <dbReference type="Proteomes" id="UP000030680"/>
    </source>
</evidence>
<reference evidence="12" key="1">
    <citation type="journal article" date="2013" name="Science">
        <title>Gene transfer from bacteria and archaea facilitated evolution of an extremophilic eukaryote.</title>
        <authorList>
            <person name="Schonknecht G."/>
            <person name="Chen W.H."/>
            <person name="Ternes C.M."/>
            <person name="Barbier G.G."/>
            <person name="Shrestha R.P."/>
            <person name="Stanke M."/>
            <person name="Brautigam A."/>
            <person name="Baker B.J."/>
            <person name="Banfield J.F."/>
            <person name="Garavito R.M."/>
            <person name="Carr K."/>
            <person name="Wilkerson C."/>
            <person name="Rensing S.A."/>
            <person name="Gagneul D."/>
            <person name="Dickenson N.E."/>
            <person name="Oesterhelt C."/>
            <person name="Lercher M.J."/>
            <person name="Weber A.P."/>
        </authorList>
    </citation>
    <scope>NUCLEOTIDE SEQUENCE [LARGE SCALE GENOMIC DNA]</scope>
    <source>
        <strain evidence="12">074W</strain>
    </source>
</reference>
<dbReference type="AlphaFoldDB" id="M2W7W9"/>
<keyword evidence="3 7" id="KW-0812">Transmembrane</keyword>
<evidence type="ECO:0000256" key="7">
    <source>
        <dbReference type="RuleBase" id="RU003827"/>
    </source>
</evidence>
<dbReference type="STRING" id="130081.M2W7W9"/>
<gene>
    <name evidence="11" type="ORF">Gasu_09910</name>
</gene>
<evidence type="ECO:0000259" key="10">
    <source>
        <dbReference type="PROSITE" id="PS50866"/>
    </source>
</evidence>
<dbReference type="PROSITE" id="PS50866">
    <property type="entry name" value="GOLD"/>
    <property type="match status" value="1"/>
</dbReference>
<comment type="subcellular location">
    <subcellularLocation>
        <location evidence="1 7">Membrane</location>
        <topology evidence="1 7">Single-pass type I membrane protein</topology>
    </subcellularLocation>
</comment>
<keyword evidence="4 9" id="KW-0732">Signal</keyword>
<dbReference type="EMBL" id="KB454489">
    <property type="protein sequence ID" value="EME31926.1"/>
    <property type="molecule type" value="Genomic_DNA"/>
</dbReference>
<evidence type="ECO:0000256" key="2">
    <source>
        <dbReference type="ARBA" id="ARBA00007104"/>
    </source>
</evidence>
<accession>M2W7W9</accession>
<keyword evidence="5 8" id="KW-1133">Transmembrane helix</keyword>
<dbReference type="KEGG" id="gsl:Gasu_09910"/>
<dbReference type="GO" id="GO:0016020">
    <property type="term" value="C:membrane"/>
    <property type="evidence" value="ECO:0007669"/>
    <property type="project" value="UniProtKB-SubCell"/>
</dbReference>
<dbReference type="Proteomes" id="UP000030680">
    <property type="component" value="Unassembled WGS sequence"/>
</dbReference>
<feature type="transmembrane region" description="Helical" evidence="8">
    <location>
        <begin position="202"/>
        <end position="224"/>
    </location>
</feature>
<dbReference type="OrthoDB" id="1929172at2759"/>
<sequence>MSRGTFGMCWSLLLYLLVISNLFEYCHSIQFYMNAGTKRCFSEEITSNTKVFGECLVVGAEGSMSVDLLIRGPQGEIIVQQKNIDKQSFGFTTPQHVVSEETGFATNDIHWPPASYHFCFETTPLRPPSGSPPPKRKIILNVQTDFVSSGFTDIAKVQHLNSLEAALRRMEEQFGQIVVELENVRTREAHMKETNENTNSRVVWYSVLSITMMTAAGAYLVYYLRNFFRQKKLI</sequence>